<proteinExistence type="predicted"/>
<evidence type="ECO:0000256" key="1">
    <source>
        <dbReference type="ARBA" id="ARBA00023157"/>
    </source>
</evidence>
<accession>A0A443S909</accession>
<dbReference type="Pfam" id="PF08205">
    <property type="entry name" value="C2-set_2"/>
    <property type="match status" value="1"/>
</dbReference>
<dbReference type="Gene3D" id="2.60.40.10">
    <property type="entry name" value="Immunoglobulins"/>
    <property type="match status" value="1"/>
</dbReference>
<dbReference type="EMBL" id="NCKV01005454">
    <property type="protein sequence ID" value="RWS24056.1"/>
    <property type="molecule type" value="Genomic_DNA"/>
</dbReference>
<feature type="domain" description="Ig-like" evidence="2">
    <location>
        <begin position="1"/>
        <end position="89"/>
    </location>
</feature>
<gene>
    <name evidence="3" type="ORF">B4U80_13890</name>
</gene>
<evidence type="ECO:0000313" key="3">
    <source>
        <dbReference type="EMBL" id="RWS24056.1"/>
    </source>
</evidence>
<protein>
    <recommendedName>
        <fullName evidence="2">Ig-like domain-containing protein</fullName>
    </recommendedName>
</protein>
<dbReference type="Proteomes" id="UP000288716">
    <property type="component" value="Unassembled WGS sequence"/>
</dbReference>
<dbReference type="PANTHER" id="PTHR23278">
    <property type="entry name" value="SIDESTEP PROTEIN"/>
    <property type="match status" value="1"/>
</dbReference>
<dbReference type="InterPro" id="IPR007110">
    <property type="entry name" value="Ig-like_dom"/>
</dbReference>
<dbReference type="PANTHER" id="PTHR23278:SF19">
    <property type="entry name" value="OBSCURIN"/>
    <property type="match status" value="1"/>
</dbReference>
<sequence length="146" mass="16453">MNPARHLTAGQRIETVCETYGSRPPARITWILGNKILQYSRETYAEDGNYSSSVLEFIPTPENNASLLVCKAENHRLPNSSLEDNKPLVQLSVANSAQKRKTLSLKEESALKIDCVINANPLITDMLWFFNEKPLSFGLFDVKLQQ</sequence>
<dbReference type="STRING" id="299467.A0A443S909"/>
<dbReference type="InterPro" id="IPR013162">
    <property type="entry name" value="CD80_C2-set"/>
</dbReference>
<comment type="caution">
    <text evidence="3">The sequence shown here is derived from an EMBL/GenBank/DDBJ whole genome shotgun (WGS) entry which is preliminary data.</text>
</comment>
<dbReference type="InterPro" id="IPR036179">
    <property type="entry name" value="Ig-like_dom_sf"/>
</dbReference>
<keyword evidence="4" id="KW-1185">Reference proteome</keyword>
<dbReference type="PROSITE" id="PS50835">
    <property type="entry name" value="IG_LIKE"/>
    <property type="match status" value="1"/>
</dbReference>
<reference evidence="3 4" key="1">
    <citation type="journal article" date="2018" name="Gigascience">
        <title>Genomes of trombidid mites reveal novel predicted allergens and laterally-transferred genes associated with secondary metabolism.</title>
        <authorList>
            <person name="Dong X."/>
            <person name="Chaisiri K."/>
            <person name="Xia D."/>
            <person name="Armstrong S.D."/>
            <person name="Fang Y."/>
            <person name="Donnelly M.J."/>
            <person name="Kadowaki T."/>
            <person name="McGarry J.W."/>
            <person name="Darby A.C."/>
            <person name="Makepeace B.L."/>
        </authorList>
    </citation>
    <scope>NUCLEOTIDE SEQUENCE [LARGE SCALE GENOMIC DNA]</scope>
    <source>
        <strain evidence="3">UoL-UT</strain>
    </source>
</reference>
<dbReference type="InterPro" id="IPR013783">
    <property type="entry name" value="Ig-like_fold"/>
</dbReference>
<keyword evidence="1" id="KW-1015">Disulfide bond</keyword>
<name>A0A443S909_9ACAR</name>
<dbReference type="SUPFAM" id="SSF48726">
    <property type="entry name" value="Immunoglobulin"/>
    <property type="match status" value="1"/>
</dbReference>
<organism evidence="3 4">
    <name type="scientific">Leptotrombidium deliense</name>
    <dbReference type="NCBI Taxonomy" id="299467"/>
    <lineage>
        <taxon>Eukaryota</taxon>
        <taxon>Metazoa</taxon>
        <taxon>Ecdysozoa</taxon>
        <taxon>Arthropoda</taxon>
        <taxon>Chelicerata</taxon>
        <taxon>Arachnida</taxon>
        <taxon>Acari</taxon>
        <taxon>Acariformes</taxon>
        <taxon>Trombidiformes</taxon>
        <taxon>Prostigmata</taxon>
        <taxon>Anystina</taxon>
        <taxon>Parasitengona</taxon>
        <taxon>Trombiculoidea</taxon>
        <taxon>Trombiculidae</taxon>
        <taxon>Leptotrombidium</taxon>
    </lineage>
</organism>
<evidence type="ECO:0000313" key="4">
    <source>
        <dbReference type="Proteomes" id="UP000288716"/>
    </source>
</evidence>
<evidence type="ECO:0000259" key="2">
    <source>
        <dbReference type="PROSITE" id="PS50835"/>
    </source>
</evidence>
<dbReference type="OrthoDB" id="6481297at2759"/>
<dbReference type="AlphaFoldDB" id="A0A443S909"/>
<dbReference type="VEuPathDB" id="VectorBase:LDEU007984"/>